<keyword evidence="10" id="KW-1185">Reference proteome</keyword>
<keyword evidence="9" id="KW-0808">Transferase</keyword>
<dbReference type="Pfam" id="PF07690">
    <property type="entry name" value="MFS_1"/>
    <property type="match status" value="1"/>
</dbReference>
<keyword evidence="9" id="KW-0012">Acyltransferase</keyword>
<evidence type="ECO:0000259" key="8">
    <source>
        <dbReference type="SMART" id="SM00563"/>
    </source>
</evidence>
<protein>
    <submittedName>
        <fullName evidence="9">2-acyl-glycerophospho-ethanolamine acyltransferase</fullName>
    </submittedName>
</protein>
<evidence type="ECO:0000256" key="4">
    <source>
        <dbReference type="ARBA" id="ARBA00022692"/>
    </source>
</evidence>
<feature type="transmembrane region" description="Helical" evidence="7">
    <location>
        <begin position="191"/>
        <end position="212"/>
    </location>
</feature>
<dbReference type="KEGG" id="pcor:KS4_15820"/>
<dbReference type="SUPFAM" id="SSF69593">
    <property type="entry name" value="Glycerol-3-phosphate (1)-acyltransferase"/>
    <property type="match status" value="1"/>
</dbReference>
<keyword evidence="5 7" id="KW-1133">Transmembrane helix</keyword>
<name>A0A517YTM9_9BACT</name>
<dbReference type="Gene3D" id="1.20.1250.20">
    <property type="entry name" value="MFS general substrate transporter like domains"/>
    <property type="match status" value="1"/>
</dbReference>
<dbReference type="Pfam" id="PF01553">
    <property type="entry name" value="Acyltransferase"/>
    <property type="match status" value="1"/>
</dbReference>
<dbReference type="GO" id="GO:0005886">
    <property type="term" value="C:plasma membrane"/>
    <property type="evidence" value="ECO:0007669"/>
    <property type="project" value="UniProtKB-SubCell"/>
</dbReference>
<proteinExistence type="predicted"/>
<sequence>MSMKDENIKKREGGRLWRNGSFTLMWTSVAASGFGDRMMMLAALVLLGGYVADAQQVSIQAQIQFFFFLPYVLLSVGGGWLADHLPRKWLLLACDEFRGVLLFLGFWLVYDVTGTGAIPEAYHWQVLGILFLVGVFAAVFNPTRNAIVPQVVPLRQLQAANALVLSITVIASMIGQVAGGKIIDPDQASTVRFGLLVGAGFYLISGSFFAFLRVKQHALALEVEDHGTAIDIKYAKRKPRSYKQAVSYIRGHGRIVRLILLNMMIWAGAMVVYNAVLSLTKLNYGFLEIGMTDQERLFRFTVLSAGVGFGMLGGAGVMAWIQTRRESDVTLMVSLVMTGLSIALLGACRNYWVALVFAFGVGVFGNMAIVSIATMLQSLSPNYMRGRVMGMNAMLNTTTNVLVNLVIWQTPNADEMIVWSLYPLGGLLVVMGVWIGLKLMKRGDMPAGITNLSLHVLRLFTMVWYRLRWEGRHHVPREGGAILSSNHTVAIDPFLIQCVCPRFVRWVMWDQFKVRLLWPLWLMTRPIEVSLDGTDGGRVRKMIKSVNRGDILGMFPEGGLQRDHRELQEFEAGVALVARRTGAPVVPVWISETTRSKWMIWHILLPCRAVVKFGEPFVVGKEMETEDALKLVREKMIELSEDV</sequence>
<feature type="transmembrane region" description="Helical" evidence="7">
    <location>
        <begin position="64"/>
        <end position="82"/>
    </location>
</feature>
<evidence type="ECO:0000256" key="2">
    <source>
        <dbReference type="ARBA" id="ARBA00022448"/>
    </source>
</evidence>
<feature type="transmembrane region" description="Helical" evidence="7">
    <location>
        <begin position="89"/>
        <end position="110"/>
    </location>
</feature>
<feature type="transmembrane region" description="Helical" evidence="7">
    <location>
        <begin position="160"/>
        <end position="179"/>
    </location>
</feature>
<dbReference type="RefSeq" id="WP_200761681.1">
    <property type="nucleotide sequence ID" value="NZ_CP036425.1"/>
</dbReference>
<dbReference type="AlphaFoldDB" id="A0A517YTM9"/>
<comment type="subcellular location">
    <subcellularLocation>
        <location evidence="1">Cell membrane</location>
        <topology evidence="1">Multi-pass membrane protein</topology>
    </subcellularLocation>
</comment>
<evidence type="ECO:0000256" key="7">
    <source>
        <dbReference type="SAM" id="Phobius"/>
    </source>
</evidence>
<feature type="transmembrane region" description="Helical" evidence="7">
    <location>
        <begin position="122"/>
        <end position="140"/>
    </location>
</feature>
<dbReference type="InterPro" id="IPR036259">
    <property type="entry name" value="MFS_trans_sf"/>
</dbReference>
<feature type="transmembrane region" description="Helical" evidence="7">
    <location>
        <begin position="328"/>
        <end position="345"/>
    </location>
</feature>
<dbReference type="PANTHER" id="PTHR43266">
    <property type="entry name" value="MACROLIDE-EFFLUX PROTEIN"/>
    <property type="match status" value="1"/>
</dbReference>
<dbReference type="CDD" id="cd06173">
    <property type="entry name" value="MFS_MefA_like"/>
    <property type="match status" value="1"/>
</dbReference>
<dbReference type="CDD" id="cd07989">
    <property type="entry name" value="LPLAT_AGPAT-like"/>
    <property type="match status" value="1"/>
</dbReference>
<keyword evidence="4 7" id="KW-0812">Transmembrane</keyword>
<keyword evidence="3" id="KW-1003">Cell membrane</keyword>
<keyword evidence="6 7" id="KW-0472">Membrane</keyword>
<dbReference type="SUPFAM" id="SSF103473">
    <property type="entry name" value="MFS general substrate transporter"/>
    <property type="match status" value="1"/>
</dbReference>
<dbReference type="InterPro" id="IPR011701">
    <property type="entry name" value="MFS"/>
</dbReference>
<gene>
    <name evidence="9" type="ORF">KS4_15820</name>
</gene>
<dbReference type="SMART" id="SM00563">
    <property type="entry name" value="PlsC"/>
    <property type="match status" value="1"/>
</dbReference>
<evidence type="ECO:0000256" key="3">
    <source>
        <dbReference type="ARBA" id="ARBA00022475"/>
    </source>
</evidence>
<evidence type="ECO:0000256" key="5">
    <source>
        <dbReference type="ARBA" id="ARBA00022989"/>
    </source>
</evidence>
<keyword evidence="2" id="KW-0813">Transport</keyword>
<feature type="transmembrane region" description="Helical" evidence="7">
    <location>
        <begin position="297"/>
        <end position="321"/>
    </location>
</feature>
<evidence type="ECO:0000256" key="1">
    <source>
        <dbReference type="ARBA" id="ARBA00004651"/>
    </source>
</evidence>
<evidence type="ECO:0000313" key="9">
    <source>
        <dbReference type="EMBL" id="QDU33532.1"/>
    </source>
</evidence>
<organism evidence="9 10">
    <name type="scientific">Poriferisphaera corsica</name>
    <dbReference type="NCBI Taxonomy" id="2528020"/>
    <lineage>
        <taxon>Bacteria</taxon>
        <taxon>Pseudomonadati</taxon>
        <taxon>Planctomycetota</taxon>
        <taxon>Phycisphaerae</taxon>
        <taxon>Phycisphaerales</taxon>
        <taxon>Phycisphaeraceae</taxon>
        <taxon>Poriferisphaera</taxon>
    </lineage>
</organism>
<feature type="transmembrane region" description="Helical" evidence="7">
    <location>
        <begin position="258"/>
        <end position="277"/>
    </location>
</feature>
<dbReference type="Proteomes" id="UP000317369">
    <property type="component" value="Chromosome"/>
</dbReference>
<dbReference type="GO" id="GO:0022857">
    <property type="term" value="F:transmembrane transporter activity"/>
    <property type="evidence" value="ECO:0007669"/>
    <property type="project" value="InterPro"/>
</dbReference>
<evidence type="ECO:0000313" key="10">
    <source>
        <dbReference type="Proteomes" id="UP000317369"/>
    </source>
</evidence>
<feature type="transmembrane region" description="Helical" evidence="7">
    <location>
        <begin position="416"/>
        <end position="437"/>
    </location>
</feature>
<feature type="transmembrane region" description="Helical" evidence="7">
    <location>
        <begin position="351"/>
        <end position="376"/>
    </location>
</feature>
<feature type="domain" description="Phospholipid/glycerol acyltransferase" evidence="8">
    <location>
        <begin position="481"/>
        <end position="593"/>
    </location>
</feature>
<dbReference type="PANTHER" id="PTHR43266:SF2">
    <property type="entry name" value="MAJOR FACILITATOR SUPERFAMILY (MFS) PROFILE DOMAIN-CONTAINING PROTEIN"/>
    <property type="match status" value="1"/>
</dbReference>
<dbReference type="EMBL" id="CP036425">
    <property type="protein sequence ID" value="QDU33532.1"/>
    <property type="molecule type" value="Genomic_DNA"/>
</dbReference>
<reference evidence="9 10" key="1">
    <citation type="submission" date="2019-02" db="EMBL/GenBank/DDBJ databases">
        <title>Deep-cultivation of Planctomycetes and their phenomic and genomic characterization uncovers novel biology.</title>
        <authorList>
            <person name="Wiegand S."/>
            <person name="Jogler M."/>
            <person name="Boedeker C."/>
            <person name="Pinto D."/>
            <person name="Vollmers J."/>
            <person name="Rivas-Marin E."/>
            <person name="Kohn T."/>
            <person name="Peeters S.H."/>
            <person name="Heuer A."/>
            <person name="Rast P."/>
            <person name="Oberbeckmann S."/>
            <person name="Bunk B."/>
            <person name="Jeske O."/>
            <person name="Meyerdierks A."/>
            <person name="Storesund J.E."/>
            <person name="Kallscheuer N."/>
            <person name="Luecker S."/>
            <person name="Lage O.M."/>
            <person name="Pohl T."/>
            <person name="Merkel B.J."/>
            <person name="Hornburger P."/>
            <person name="Mueller R.-W."/>
            <person name="Bruemmer F."/>
            <person name="Labrenz M."/>
            <person name="Spormann A.M."/>
            <person name="Op den Camp H."/>
            <person name="Overmann J."/>
            <person name="Amann R."/>
            <person name="Jetten M.S.M."/>
            <person name="Mascher T."/>
            <person name="Medema M.H."/>
            <person name="Devos D.P."/>
            <person name="Kaster A.-K."/>
            <person name="Ovreas L."/>
            <person name="Rohde M."/>
            <person name="Galperin M.Y."/>
            <person name="Jogler C."/>
        </authorList>
    </citation>
    <scope>NUCLEOTIDE SEQUENCE [LARGE SCALE GENOMIC DNA]</scope>
    <source>
        <strain evidence="9 10">KS4</strain>
    </source>
</reference>
<evidence type="ECO:0000256" key="6">
    <source>
        <dbReference type="ARBA" id="ARBA00023136"/>
    </source>
</evidence>
<accession>A0A517YTM9</accession>
<dbReference type="InterPro" id="IPR002123">
    <property type="entry name" value="Plipid/glycerol_acylTrfase"/>
</dbReference>
<dbReference type="GO" id="GO:0016746">
    <property type="term" value="F:acyltransferase activity"/>
    <property type="evidence" value="ECO:0007669"/>
    <property type="project" value="UniProtKB-KW"/>
</dbReference>
<feature type="transmembrane region" description="Helical" evidence="7">
    <location>
        <begin position="388"/>
        <end position="410"/>
    </location>
</feature>